<organism evidence="2 3">
    <name type="scientific">Elasticomyces elasticus</name>
    <dbReference type="NCBI Taxonomy" id="574655"/>
    <lineage>
        <taxon>Eukaryota</taxon>
        <taxon>Fungi</taxon>
        <taxon>Dikarya</taxon>
        <taxon>Ascomycota</taxon>
        <taxon>Pezizomycotina</taxon>
        <taxon>Dothideomycetes</taxon>
        <taxon>Dothideomycetidae</taxon>
        <taxon>Mycosphaerellales</taxon>
        <taxon>Teratosphaeriaceae</taxon>
        <taxon>Elasticomyces</taxon>
    </lineage>
</organism>
<reference evidence="2" key="1">
    <citation type="submission" date="2023-08" db="EMBL/GenBank/DDBJ databases">
        <title>Black Yeasts Isolated from many extreme environments.</title>
        <authorList>
            <person name="Coleine C."/>
            <person name="Stajich J.E."/>
            <person name="Selbmann L."/>
        </authorList>
    </citation>
    <scope>NUCLEOTIDE SEQUENCE</scope>
    <source>
        <strain evidence="2">CCFEE 5810</strain>
    </source>
</reference>
<comment type="caution">
    <text evidence="2">The sequence shown here is derived from an EMBL/GenBank/DDBJ whole genome shotgun (WGS) entry which is preliminary data.</text>
</comment>
<name>A0AAN7WIE1_9PEZI</name>
<gene>
    <name evidence="2" type="ORF">LTR97_001778</name>
</gene>
<evidence type="ECO:0000256" key="1">
    <source>
        <dbReference type="SAM" id="MobiDB-lite"/>
    </source>
</evidence>
<feature type="region of interest" description="Disordered" evidence="1">
    <location>
        <begin position="1"/>
        <end position="142"/>
    </location>
</feature>
<protein>
    <submittedName>
        <fullName evidence="2">Uncharacterized protein</fullName>
    </submittedName>
</protein>
<evidence type="ECO:0000313" key="3">
    <source>
        <dbReference type="Proteomes" id="UP001310594"/>
    </source>
</evidence>
<dbReference type="EMBL" id="JAVRQU010000002">
    <property type="protein sequence ID" value="KAK5706786.1"/>
    <property type="molecule type" value="Genomic_DNA"/>
</dbReference>
<dbReference type="AlphaFoldDB" id="A0AAN7WIE1"/>
<proteinExistence type="predicted"/>
<sequence length="234" mass="23727">MEIDPDDFQLLLTTGGRTGNAGRPQAGPQSMPVPIANPAPGPGAAMNVGGPQSGQEGIPAPGPIDAPNVGGQQGMPTSPAYPAPGPGAVPLGGGQQGMSLTPLTPVPNPSTSQTVTGGQGSDFGSGSGSGSNVAPAPNPVDVPSLQALAQRSDALRRQLLAMQGCPQDRIERSSQWAAGEIARRGEDARAELEANIVKVERRLAGVGVGGRERPSKSTRRRKKQKKGEVGCVLL</sequence>
<feature type="compositionally biased region" description="Basic residues" evidence="1">
    <location>
        <begin position="216"/>
        <end position="225"/>
    </location>
</feature>
<feature type="compositionally biased region" description="Low complexity" evidence="1">
    <location>
        <begin position="130"/>
        <end position="142"/>
    </location>
</feature>
<evidence type="ECO:0000313" key="2">
    <source>
        <dbReference type="EMBL" id="KAK5706786.1"/>
    </source>
</evidence>
<accession>A0AAN7WIE1</accession>
<dbReference type="Proteomes" id="UP001310594">
    <property type="component" value="Unassembled WGS sequence"/>
</dbReference>
<feature type="compositionally biased region" description="Gly residues" evidence="1">
    <location>
        <begin position="117"/>
        <end position="129"/>
    </location>
</feature>
<feature type="region of interest" description="Disordered" evidence="1">
    <location>
        <begin position="207"/>
        <end position="234"/>
    </location>
</feature>